<dbReference type="InterPro" id="IPR029058">
    <property type="entry name" value="AB_hydrolase_fold"/>
</dbReference>
<dbReference type="EMBL" id="BORT01000051">
    <property type="protein sequence ID" value="GIO51359.1"/>
    <property type="molecule type" value="Genomic_DNA"/>
</dbReference>
<dbReference type="SUPFAM" id="SSF53474">
    <property type="entry name" value="alpha/beta-Hydrolases"/>
    <property type="match status" value="1"/>
</dbReference>
<dbReference type="PANTHER" id="PTHR43689:SF8">
    <property type="entry name" value="ALPHA_BETA-HYDROLASES SUPERFAMILY PROTEIN"/>
    <property type="match status" value="1"/>
</dbReference>
<dbReference type="PANTHER" id="PTHR43689">
    <property type="entry name" value="HYDROLASE"/>
    <property type="match status" value="1"/>
</dbReference>
<accession>A0A919YIZ6</accession>
<dbReference type="Gene3D" id="3.40.50.1820">
    <property type="entry name" value="alpha/beta hydrolase"/>
    <property type="match status" value="1"/>
</dbReference>
<dbReference type="RefSeq" id="WP_212981362.1">
    <property type="nucleotide sequence ID" value="NZ_AP025343.1"/>
</dbReference>
<evidence type="ECO:0000313" key="2">
    <source>
        <dbReference type="EMBL" id="GIO51359.1"/>
    </source>
</evidence>
<evidence type="ECO:0000259" key="1">
    <source>
        <dbReference type="Pfam" id="PF00561"/>
    </source>
</evidence>
<proteinExistence type="predicted"/>
<reference evidence="2 3" key="1">
    <citation type="submission" date="2021-03" db="EMBL/GenBank/DDBJ databases">
        <title>Antimicrobial resistance genes in bacteria isolated from Japanese honey, and their potential for conferring macrolide and lincosamide resistance in the American foulbrood pathogen Paenibacillus larvae.</title>
        <authorList>
            <person name="Okamoto M."/>
            <person name="Kumagai M."/>
            <person name="Kanamori H."/>
            <person name="Takamatsu D."/>
        </authorList>
    </citation>
    <scope>NUCLEOTIDE SEQUENCE [LARGE SCALE GENOMIC DNA]</scope>
    <source>
        <strain evidence="2 3">J34TS1</strain>
    </source>
</reference>
<comment type="caution">
    <text evidence="2">The sequence shown here is derived from an EMBL/GenBank/DDBJ whole genome shotgun (WGS) entry which is preliminary data.</text>
</comment>
<dbReference type="GO" id="GO:0016787">
    <property type="term" value="F:hydrolase activity"/>
    <property type="evidence" value="ECO:0007669"/>
    <property type="project" value="UniProtKB-KW"/>
</dbReference>
<keyword evidence="2" id="KW-0378">Hydrolase</keyword>
<name>A0A919YIZ6_9BACL</name>
<dbReference type="Pfam" id="PF00561">
    <property type="entry name" value="Abhydrolase_1"/>
    <property type="match status" value="1"/>
</dbReference>
<organism evidence="2 3">
    <name type="scientific">Paenibacillus azoreducens</name>
    <dbReference type="NCBI Taxonomy" id="116718"/>
    <lineage>
        <taxon>Bacteria</taxon>
        <taxon>Bacillati</taxon>
        <taxon>Bacillota</taxon>
        <taxon>Bacilli</taxon>
        <taxon>Bacillales</taxon>
        <taxon>Paenibacillaceae</taxon>
        <taxon>Paenibacillus</taxon>
    </lineage>
</organism>
<sequence length="275" mass="30669">MSITPLHVSLPEGNIHIAVYGSQNKTPVILLHGTAAYHYCWRNVAAHLAQSYRVYCPDMLGAGFSDKPIDVPYSKRAQALRLISAIESLGCGPVHLAGHSLGGEVATHIALEAPHLIQSLMLIAPDGFRQGVIPPVRWAARKGWMNGMFRRAMRSQMKPKTLSRILALPLDRITPDFMENWTMPYTHPNTPDIIAKSLADDDTGVISDHVPQITLPSLLVYGTKDRMIPKRVFAKYQAHLPNVRTEIYEGYGHVLMEQCPERLSETIDSFVKENL</sequence>
<dbReference type="Proteomes" id="UP000682811">
    <property type="component" value="Unassembled WGS sequence"/>
</dbReference>
<evidence type="ECO:0000313" key="3">
    <source>
        <dbReference type="Proteomes" id="UP000682811"/>
    </source>
</evidence>
<dbReference type="AlphaFoldDB" id="A0A919YIZ6"/>
<dbReference type="InterPro" id="IPR000073">
    <property type="entry name" value="AB_hydrolase_1"/>
</dbReference>
<keyword evidence="3" id="KW-1185">Reference proteome</keyword>
<dbReference type="PRINTS" id="PR00111">
    <property type="entry name" value="ABHYDROLASE"/>
</dbReference>
<feature type="domain" description="AB hydrolase-1" evidence="1">
    <location>
        <begin position="27"/>
        <end position="257"/>
    </location>
</feature>
<protein>
    <submittedName>
        <fullName evidence="2">Hydrolase</fullName>
    </submittedName>
</protein>
<gene>
    <name evidence="2" type="ORF">J34TS1_61240</name>
</gene>